<keyword evidence="5" id="KW-1185">Reference proteome</keyword>
<dbReference type="Gene3D" id="3.40.225.10">
    <property type="entry name" value="Class II aldolase/adducin N-terminal domain"/>
    <property type="match status" value="1"/>
</dbReference>
<dbReference type="GO" id="GO:0005829">
    <property type="term" value="C:cytosol"/>
    <property type="evidence" value="ECO:0007669"/>
    <property type="project" value="TreeGrafter"/>
</dbReference>
<dbReference type="Pfam" id="PF00596">
    <property type="entry name" value="Aldolase_II"/>
    <property type="match status" value="1"/>
</dbReference>
<dbReference type="GO" id="GO:0016832">
    <property type="term" value="F:aldehyde-lyase activity"/>
    <property type="evidence" value="ECO:0007669"/>
    <property type="project" value="TreeGrafter"/>
</dbReference>
<evidence type="ECO:0000256" key="1">
    <source>
        <dbReference type="ARBA" id="ARBA00022723"/>
    </source>
</evidence>
<dbReference type="PANTHER" id="PTHR22789">
    <property type="entry name" value="FUCULOSE PHOSPHATE ALDOLASE"/>
    <property type="match status" value="1"/>
</dbReference>
<evidence type="ECO:0000313" key="4">
    <source>
        <dbReference type="EMBL" id="MBD1381982.1"/>
    </source>
</evidence>
<dbReference type="GO" id="GO:0019323">
    <property type="term" value="P:pentose catabolic process"/>
    <property type="evidence" value="ECO:0007669"/>
    <property type="project" value="TreeGrafter"/>
</dbReference>
<evidence type="ECO:0000259" key="3">
    <source>
        <dbReference type="SMART" id="SM01007"/>
    </source>
</evidence>
<sequence length="221" mass="25029">MVLENQELAQKLSETGKYLLVNQLAWGTSGNMSARIDEKQMLITSSGTNMGNLSTDDFTVCTIDSGDWSGLRKPSKEVPMHKGIYQERKDARVILHSSPFYTTLLACSGERIMSELFIETMYYLENVAFVDYHHPGTKELGDAVKKQAACANIMIMKNHGVILFDDSFSDAIMRLETLEMTCRMIVTAKSAGVELKKIPDHVVQEFREKSIYKPRKSKIYR</sequence>
<keyword evidence="2" id="KW-0456">Lyase</keyword>
<dbReference type="InterPro" id="IPR001303">
    <property type="entry name" value="Aldolase_II/adducin_N"/>
</dbReference>
<dbReference type="PANTHER" id="PTHR22789:SF0">
    <property type="entry name" value="3-OXO-TETRONATE 4-PHOSPHATE DECARBOXYLASE-RELATED"/>
    <property type="match status" value="1"/>
</dbReference>
<evidence type="ECO:0000313" key="5">
    <source>
        <dbReference type="Proteomes" id="UP000626844"/>
    </source>
</evidence>
<feature type="domain" description="Class II aldolase/adducin N-terminal" evidence="3">
    <location>
        <begin position="10"/>
        <end position="186"/>
    </location>
</feature>
<reference evidence="4" key="1">
    <citation type="submission" date="2020-09" db="EMBL/GenBank/DDBJ databases">
        <title>A novel bacterium of genus Bacillus, isolated from South China Sea.</title>
        <authorList>
            <person name="Huang H."/>
            <person name="Mo K."/>
            <person name="Hu Y."/>
        </authorList>
    </citation>
    <scope>NUCLEOTIDE SEQUENCE</scope>
    <source>
        <strain evidence="4">IB182487</strain>
    </source>
</reference>
<protein>
    <submittedName>
        <fullName evidence="4">Class II aldolase/adducin family protein</fullName>
    </submittedName>
</protein>
<name>A0A926NCZ6_9BACI</name>
<organism evidence="4 5">
    <name type="scientific">Metabacillus arenae</name>
    <dbReference type="NCBI Taxonomy" id="2771434"/>
    <lineage>
        <taxon>Bacteria</taxon>
        <taxon>Bacillati</taxon>
        <taxon>Bacillota</taxon>
        <taxon>Bacilli</taxon>
        <taxon>Bacillales</taxon>
        <taxon>Bacillaceae</taxon>
        <taxon>Metabacillus</taxon>
    </lineage>
</organism>
<proteinExistence type="predicted"/>
<comment type="caution">
    <text evidence="4">The sequence shown here is derived from an EMBL/GenBank/DDBJ whole genome shotgun (WGS) entry which is preliminary data.</text>
</comment>
<dbReference type="SUPFAM" id="SSF53639">
    <property type="entry name" value="AraD/HMP-PK domain-like"/>
    <property type="match status" value="1"/>
</dbReference>
<dbReference type="EMBL" id="JACXAI010000024">
    <property type="protein sequence ID" value="MBD1381982.1"/>
    <property type="molecule type" value="Genomic_DNA"/>
</dbReference>
<dbReference type="SMART" id="SM01007">
    <property type="entry name" value="Aldolase_II"/>
    <property type="match status" value="1"/>
</dbReference>
<keyword evidence="1" id="KW-0479">Metal-binding</keyword>
<gene>
    <name evidence="4" type="ORF">IC621_17275</name>
</gene>
<dbReference type="InterPro" id="IPR036409">
    <property type="entry name" value="Aldolase_II/adducin_N_sf"/>
</dbReference>
<evidence type="ECO:0000256" key="2">
    <source>
        <dbReference type="ARBA" id="ARBA00023239"/>
    </source>
</evidence>
<dbReference type="Proteomes" id="UP000626844">
    <property type="component" value="Unassembled WGS sequence"/>
</dbReference>
<dbReference type="RefSeq" id="WP_191159721.1">
    <property type="nucleotide sequence ID" value="NZ_JACXAI010000024.1"/>
</dbReference>
<dbReference type="AlphaFoldDB" id="A0A926NCZ6"/>
<accession>A0A926NCZ6</accession>
<dbReference type="GO" id="GO:0046872">
    <property type="term" value="F:metal ion binding"/>
    <property type="evidence" value="ECO:0007669"/>
    <property type="project" value="UniProtKB-KW"/>
</dbReference>
<dbReference type="InterPro" id="IPR050197">
    <property type="entry name" value="Aldolase_class_II_sugar_metab"/>
</dbReference>